<evidence type="ECO:0000313" key="1">
    <source>
        <dbReference type="EMBL" id="KKQ35834.1"/>
    </source>
</evidence>
<accession>A0A0G0JGA9</accession>
<evidence type="ECO:0000313" key="2">
    <source>
        <dbReference type="Proteomes" id="UP000033876"/>
    </source>
</evidence>
<comment type="caution">
    <text evidence="1">The sequence shown here is derived from an EMBL/GenBank/DDBJ whole genome shotgun (WGS) entry which is preliminary data.</text>
</comment>
<protein>
    <submittedName>
        <fullName evidence="1">Uncharacterized protein</fullName>
    </submittedName>
</protein>
<dbReference type="AlphaFoldDB" id="A0A0G0JGA9"/>
<proteinExistence type="predicted"/>
<name>A0A0G0JGA9_9BACT</name>
<dbReference type="Proteomes" id="UP000033876">
    <property type="component" value="Unassembled WGS sequence"/>
</dbReference>
<organism evidence="1 2">
    <name type="scientific">Candidatus Nomurabacteria bacterium GW2011_GWB1_37_5</name>
    <dbReference type="NCBI Taxonomy" id="1618742"/>
    <lineage>
        <taxon>Bacteria</taxon>
        <taxon>Candidatus Nomuraibacteriota</taxon>
    </lineage>
</organism>
<gene>
    <name evidence="1" type="ORF">US50_C0004G0023</name>
</gene>
<sequence length="215" mass="24973">MKARRELYDTEYALANFGGMAGTIDVEGRLNDLYELQKKHAKLSRKLRKLEGTISKDRNLQLESVKNYGELLDVALWEIEEYGLDTFASFPVFTGTDHPRENLEKGAGFIRKVSEKHKVWSQIPYLDMNLETKDEIVYDPKEKFEIFFKPLIASGLLKNMVMKNGWEAARGCRTELEYAKENNLNILYEVRDVYGNLRIQKDLKPYSHLDGLKNN</sequence>
<dbReference type="EMBL" id="LBTF01000004">
    <property type="protein sequence ID" value="KKQ35834.1"/>
    <property type="molecule type" value="Genomic_DNA"/>
</dbReference>
<reference evidence="1 2" key="1">
    <citation type="journal article" date="2015" name="Nature">
        <title>rRNA introns, odd ribosomes, and small enigmatic genomes across a large radiation of phyla.</title>
        <authorList>
            <person name="Brown C.T."/>
            <person name="Hug L.A."/>
            <person name="Thomas B.C."/>
            <person name="Sharon I."/>
            <person name="Castelle C.J."/>
            <person name="Singh A."/>
            <person name="Wilkins M.J."/>
            <person name="Williams K.H."/>
            <person name="Banfield J.F."/>
        </authorList>
    </citation>
    <scope>NUCLEOTIDE SEQUENCE [LARGE SCALE GENOMIC DNA]</scope>
</reference>